<feature type="domain" description="DUF2061" evidence="1">
    <location>
        <begin position="1"/>
        <end position="51"/>
    </location>
</feature>
<evidence type="ECO:0000313" key="3">
    <source>
        <dbReference type="Proteomes" id="UP000288587"/>
    </source>
</evidence>
<evidence type="ECO:0000313" key="2">
    <source>
        <dbReference type="EMBL" id="RVT83740.1"/>
    </source>
</evidence>
<accession>A0A3S2UBQ4</accession>
<dbReference type="InterPro" id="IPR018638">
    <property type="entry name" value="DUF2061_membrane"/>
</dbReference>
<protein>
    <submittedName>
        <fullName evidence="2">DUF2061 domain-containing protein</fullName>
    </submittedName>
</protein>
<reference evidence="2 3" key="1">
    <citation type="submission" date="2019-01" db="EMBL/GenBank/DDBJ databases">
        <authorList>
            <person name="Chen W.-M."/>
        </authorList>
    </citation>
    <scope>NUCLEOTIDE SEQUENCE [LARGE SCALE GENOMIC DNA]</scope>
    <source>
        <strain evidence="2 3">CCP-18</strain>
    </source>
</reference>
<sequence>MAKSLSFGVLHVGTAFGISYALTGDLAIAVAITFVEPLANTVVHYFHDKHWPRLAAWGQALFSGRSSAWEAEPVR</sequence>
<dbReference type="OrthoDB" id="9133582at2"/>
<gene>
    <name evidence="2" type="ORF">EOD73_14320</name>
</gene>
<name>A0A3S2UBQ4_9BURK</name>
<dbReference type="RefSeq" id="WP_127683704.1">
    <property type="nucleotide sequence ID" value="NZ_SACM01000004.1"/>
</dbReference>
<proteinExistence type="predicted"/>
<dbReference type="EMBL" id="SACM01000004">
    <property type="protein sequence ID" value="RVT83740.1"/>
    <property type="molecule type" value="Genomic_DNA"/>
</dbReference>
<comment type="caution">
    <text evidence="2">The sequence shown here is derived from an EMBL/GenBank/DDBJ whole genome shotgun (WGS) entry which is preliminary data.</text>
</comment>
<dbReference type="AlphaFoldDB" id="A0A3S2UBQ4"/>
<dbReference type="Proteomes" id="UP000288587">
    <property type="component" value="Unassembled WGS sequence"/>
</dbReference>
<keyword evidence="3" id="KW-1185">Reference proteome</keyword>
<organism evidence="2 3">
    <name type="scientific">Inhella crocodyli</name>
    <dbReference type="NCBI Taxonomy" id="2499851"/>
    <lineage>
        <taxon>Bacteria</taxon>
        <taxon>Pseudomonadati</taxon>
        <taxon>Pseudomonadota</taxon>
        <taxon>Betaproteobacteria</taxon>
        <taxon>Burkholderiales</taxon>
        <taxon>Sphaerotilaceae</taxon>
        <taxon>Inhella</taxon>
    </lineage>
</organism>
<evidence type="ECO:0000259" key="1">
    <source>
        <dbReference type="Pfam" id="PF09834"/>
    </source>
</evidence>
<dbReference type="Pfam" id="PF09834">
    <property type="entry name" value="DUF2061"/>
    <property type="match status" value="1"/>
</dbReference>